<keyword evidence="2" id="KW-0614">Plasmid</keyword>
<gene>
    <name evidence="2" type="ordered locus">Pnap_4860</name>
</gene>
<dbReference type="AlphaFoldDB" id="A1VW96"/>
<dbReference type="HOGENOM" id="CLU_082335_3_0_4"/>
<dbReference type="Pfam" id="PF09849">
    <property type="entry name" value="DUF2076"/>
    <property type="match status" value="1"/>
</dbReference>
<keyword evidence="3" id="KW-1185">Reference proteome</keyword>
<organism evidence="2 3">
    <name type="scientific">Polaromonas naphthalenivorans (strain CJ2)</name>
    <dbReference type="NCBI Taxonomy" id="365044"/>
    <lineage>
        <taxon>Bacteria</taxon>
        <taxon>Pseudomonadati</taxon>
        <taxon>Pseudomonadota</taxon>
        <taxon>Betaproteobacteria</taxon>
        <taxon>Burkholderiales</taxon>
        <taxon>Comamonadaceae</taxon>
        <taxon>Polaromonas</taxon>
    </lineage>
</organism>
<proteinExistence type="predicted"/>
<evidence type="ECO:0000256" key="1">
    <source>
        <dbReference type="SAM" id="MobiDB-lite"/>
    </source>
</evidence>
<dbReference type="InterPro" id="IPR018648">
    <property type="entry name" value="DUF2076"/>
</dbReference>
<feature type="compositionally biased region" description="Low complexity" evidence="1">
    <location>
        <begin position="197"/>
        <end position="210"/>
    </location>
</feature>
<accession>A1VW96</accession>
<dbReference type="EMBL" id="CP000532">
    <property type="protein sequence ID" value="ABM39924.1"/>
    <property type="molecule type" value="Genomic_DNA"/>
</dbReference>
<dbReference type="KEGG" id="pna:Pnap_4860"/>
<reference evidence="3" key="1">
    <citation type="journal article" date="2009" name="Environ. Microbiol.">
        <title>The genome of Polaromonas naphthalenivorans strain CJ2, isolated from coal tar-contaminated sediment, reveals physiological and metabolic versatility and evolution through extensive horizontal gene transfer.</title>
        <authorList>
            <person name="Yagi J.M."/>
            <person name="Sims D."/>
            <person name="Brettin T."/>
            <person name="Bruce D."/>
            <person name="Madsen E.L."/>
        </authorList>
    </citation>
    <scope>NUCLEOTIDE SEQUENCE [LARGE SCALE GENOMIC DNA]</scope>
    <source>
        <strain evidence="3">CJ2</strain>
        <plasmid evidence="3">Plasmid pPNAP03</plasmid>
    </source>
</reference>
<evidence type="ECO:0000313" key="3">
    <source>
        <dbReference type="Proteomes" id="UP000000644"/>
    </source>
</evidence>
<sequence length="228" mass="23658">MLPLISNPEPFMNLQEREQLTTFLQQLAQARAGVKDEEAQAMIASTFARQPDAAYLVVQRALLLDAALQDAQAQITQLKAQLAQQRPAPAASSFLDATTWGRQPSPAFSAPVMSSPPVQAVQAVQPAAFAPPVRGFQAPGFLSNMATTAAGVAAGAFLFQGINSLVGGHHNSPLAGASPLSSPAADKEAPANNFLDAPTDTSSSIPDSSAGFSELLDIGGSDDSSDWT</sequence>
<geneLocation type="plasmid" evidence="2 3">
    <name>pPNAP03</name>
</geneLocation>
<evidence type="ECO:0000313" key="2">
    <source>
        <dbReference type="EMBL" id="ABM39924.1"/>
    </source>
</evidence>
<evidence type="ECO:0008006" key="4">
    <source>
        <dbReference type="Google" id="ProtNLM"/>
    </source>
</evidence>
<dbReference type="Proteomes" id="UP000000644">
    <property type="component" value="Plasmid pPNAP03"/>
</dbReference>
<name>A1VW96_POLNA</name>
<feature type="region of interest" description="Disordered" evidence="1">
    <location>
        <begin position="176"/>
        <end position="228"/>
    </location>
</feature>
<protein>
    <recommendedName>
        <fullName evidence="4">Periplasmic ligand-binding sensor protein</fullName>
    </recommendedName>
</protein>